<dbReference type="GO" id="GO:0007165">
    <property type="term" value="P:signal transduction"/>
    <property type="evidence" value="ECO:0007669"/>
    <property type="project" value="TreeGrafter"/>
</dbReference>
<feature type="region of interest" description="Disordered" evidence="6">
    <location>
        <begin position="272"/>
        <end position="303"/>
    </location>
</feature>
<feature type="transmembrane region" description="Helical" evidence="7">
    <location>
        <begin position="16"/>
        <end position="38"/>
    </location>
</feature>
<protein>
    <submittedName>
        <fullName evidence="10">Phospholipid phosphatase 3-like</fullName>
    </submittedName>
</protein>
<keyword evidence="9" id="KW-1185">Reference proteome</keyword>
<dbReference type="Gene3D" id="1.20.144.10">
    <property type="entry name" value="Phosphatidic acid phosphatase type 2/haloperoxidase"/>
    <property type="match status" value="1"/>
</dbReference>
<evidence type="ECO:0000256" key="1">
    <source>
        <dbReference type="ARBA" id="ARBA00004141"/>
    </source>
</evidence>
<sequence length="322" mass="34415">MDSQLDRDPPSRCRRICGFFVLLDIACLLIAALPFFALELNIVSPIHRGFYCGDQTISYPVTSDTISDGALSAGGVLITVVSVVLVECIRGRSQLRRDPLRGGNLVPNLYRLVGSFLLGAAASLSLTALAKTWTGRLRPHFLSVCRPDPARTDCSQGFITEDVCTGNPKLVMEARKSFFSGHASFAMYSMVFLVLYVEARLRWQGARSLRPLLQAVALLLAMFVGLSRVSDYKHHVGDVAAGFLQGGLVAVFVVFHISGLFPREVRLEWSRVPSPVSNPSPPSAGTPSIGGSGGGGSGGDDHLNGNGKLAGDLALTGRLIMA</sequence>
<accession>A0AAJ7T7P4</accession>
<evidence type="ECO:0000313" key="10">
    <source>
        <dbReference type="RefSeq" id="XP_032812848.1"/>
    </source>
</evidence>
<dbReference type="InterPro" id="IPR000326">
    <property type="entry name" value="PAP2/HPO"/>
</dbReference>
<feature type="transmembrane region" description="Helical" evidence="7">
    <location>
        <begin position="69"/>
        <end position="89"/>
    </location>
</feature>
<dbReference type="PANTHER" id="PTHR10165:SF103">
    <property type="entry name" value="PHOSPHOLIPID PHOSPHATASE HOMOLOG 1.2 HOMOLOG"/>
    <property type="match status" value="1"/>
</dbReference>
<keyword evidence="3 7" id="KW-0812">Transmembrane</keyword>
<dbReference type="SUPFAM" id="SSF48317">
    <property type="entry name" value="Acid phosphatase/Vanadium-dependent haloperoxidase"/>
    <property type="match status" value="1"/>
</dbReference>
<dbReference type="GeneID" id="116943758"/>
<proteinExistence type="inferred from homology"/>
<comment type="similarity">
    <text evidence="2">Belongs to the PA-phosphatase related phosphoesterase family.</text>
</comment>
<dbReference type="AlphaFoldDB" id="A0AAJ7T7P4"/>
<dbReference type="InterPro" id="IPR043216">
    <property type="entry name" value="PAP-like"/>
</dbReference>
<comment type="subcellular location">
    <subcellularLocation>
        <location evidence="1">Membrane</location>
        <topology evidence="1">Multi-pass membrane protein</topology>
    </subcellularLocation>
</comment>
<dbReference type="GO" id="GO:0005886">
    <property type="term" value="C:plasma membrane"/>
    <property type="evidence" value="ECO:0007669"/>
    <property type="project" value="TreeGrafter"/>
</dbReference>
<evidence type="ECO:0000256" key="4">
    <source>
        <dbReference type="ARBA" id="ARBA00022989"/>
    </source>
</evidence>
<dbReference type="KEGG" id="pmrn:116943758"/>
<dbReference type="GO" id="GO:0046839">
    <property type="term" value="P:phospholipid dephosphorylation"/>
    <property type="evidence" value="ECO:0007669"/>
    <property type="project" value="TreeGrafter"/>
</dbReference>
<dbReference type="PANTHER" id="PTHR10165">
    <property type="entry name" value="LIPID PHOSPHATE PHOSPHATASE"/>
    <property type="match status" value="1"/>
</dbReference>
<dbReference type="RefSeq" id="XP_032812848.1">
    <property type="nucleotide sequence ID" value="XM_032956957.1"/>
</dbReference>
<feature type="transmembrane region" description="Helical" evidence="7">
    <location>
        <begin position="239"/>
        <end position="261"/>
    </location>
</feature>
<organism evidence="9 10">
    <name type="scientific">Petromyzon marinus</name>
    <name type="common">Sea lamprey</name>
    <dbReference type="NCBI Taxonomy" id="7757"/>
    <lineage>
        <taxon>Eukaryota</taxon>
        <taxon>Metazoa</taxon>
        <taxon>Chordata</taxon>
        <taxon>Craniata</taxon>
        <taxon>Vertebrata</taxon>
        <taxon>Cyclostomata</taxon>
        <taxon>Hyperoartia</taxon>
        <taxon>Petromyzontiformes</taxon>
        <taxon>Petromyzontidae</taxon>
        <taxon>Petromyzon</taxon>
    </lineage>
</organism>
<dbReference type="Pfam" id="PF01569">
    <property type="entry name" value="PAP2"/>
    <property type="match status" value="1"/>
</dbReference>
<dbReference type="CDD" id="cd03384">
    <property type="entry name" value="PAP2_wunen"/>
    <property type="match status" value="1"/>
</dbReference>
<feature type="transmembrane region" description="Helical" evidence="7">
    <location>
        <begin position="178"/>
        <end position="197"/>
    </location>
</feature>
<reference evidence="10" key="1">
    <citation type="submission" date="2025-08" db="UniProtKB">
        <authorList>
            <consortium name="RefSeq"/>
        </authorList>
    </citation>
    <scope>IDENTIFICATION</scope>
    <source>
        <tissue evidence="10">Sperm</tissue>
    </source>
</reference>
<evidence type="ECO:0000256" key="5">
    <source>
        <dbReference type="ARBA" id="ARBA00023136"/>
    </source>
</evidence>
<evidence type="ECO:0000313" key="9">
    <source>
        <dbReference type="Proteomes" id="UP001318040"/>
    </source>
</evidence>
<keyword evidence="5 7" id="KW-0472">Membrane</keyword>
<dbReference type="SMART" id="SM00014">
    <property type="entry name" value="acidPPc"/>
    <property type="match status" value="1"/>
</dbReference>
<evidence type="ECO:0000256" key="2">
    <source>
        <dbReference type="ARBA" id="ARBA00008816"/>
    </source>
</evidence>
<dbReference type="GO" id="GO:0006644">
    <property type="term" value="P:phospholipid metabolic process"/>
    <property type="evidence" value="ECO:0007669"/>
    <property type="project" value="InterPro"/>
</dbReference>
<feature type="compositionally biased region" description="Gly residues" evidence="6">
    <location>
        <begin position="288"/>
        <end position="298"/>
    </location>
</feature>
<feature type="transmembrane region" description="Helical" evidence="7">
    <location>
        <begin position="109"/>
        <end position="130"/>
    </location>
</feature>
<dbReference type="InterPro" id="IPR036938">
    <property type="entry name" value="PAP2/HPO_sf"/>
</dbReference>
<gene>
    <name evidence="10" type="primary">LOC116943758</name>
</gene>
<evidence type="ECO:0000256" key="3">
    <source>
        <dbReference type="ARBA" id="ARBA00022692"/>
    </source>
</evidence>
<feature type="transmembrane region" description="Helical" evidence="7">
    <location>
        <begin position="209"/>
        <end position="227"/>
    </location>
</feature>
<evidence type="ECO:0000256" key="7">
    <source>
        <dbReference type="SAM" id="Phobius"/>
    </source>
</evidence>
<feature type="domain" description="Phosphatidic acid phosphatase type 2/haloperoxidase" evidence="8">
    <location>
        <begin position="113"/>
        <end position="254"/>
    </location>
</feature>
<keyword evidence="4 7" id="KW-1133">Transmembrane helix</keyword>
<dbReference type="Proteomes" id="UP001318040">
    <property type="component" value="Chromosome 1"/>
</dbReference>
<evidence type="ECO:0000256" key="6">
    <source>
        <dbReference type="SAM" id="MobiDB-lite"/>
    </source>
</evidence>
<name>A0AAJ7T7P4_PETMA</name>
<evidence type="ECO:0000259" key="8">
    <source>
        <dbReference type="SMART" id="SM00014"/>
    </source>
</evidence>
<dbReference type="GO" id="GO:0008195">
    <property type="term" value="F:phosphatidate phosphatase activity"/>
    <property type="evidence" value="ECO:0007669"/>
    <property type="project" value="TreeGrafter"/>
</dbReference>